<accession>A0ABR6GXG7</accession>
<dbReference type="EMBL" id="JACHXO010000008">
    <property type="protein sequence ID" value="MBB3196750.1"/>
    <property type="molecule type" value="Genomic_DNA"/>
</dbReference>
<dbReference type="InterPro" id="IPR011989">
    <property type="entry name" value="ARM-like"/>
</dbReference>
<dbReference type="InterPro" id="IPR016024">
    <property type="entry name" value="ARM-type_fold"/>
</dbReference>
<keyword evidence="2" id="KW-1185">Reference proteome</keyword>
<evidence type="ECO:0000313" key="1">
    <source>
        <dbReference type="EMBL" id="MBB3196750.1"/>
    </source>
</evidence>
<dbReference type="InterPro" id="IPR011959">
    <property type="entry name" value="CHP02270"/>
</dbReference>
<protein>
    <submittedName>
        <fullName evidence="1">Uncharacterized protein (TIGR02270 family)</fullName>
    </submittedName>
</protein>
<dbReference type="RefSeq" id="WP_088453725.1">
    <property type="nucleotide sequence ID" value="NZ_JACHXO010000008.1"/>
</dbReference>
<dbReference type="NCBIfam" id="TIGR02270">
    <property type="entry name" value="TIGR02270 family protein"/>
    <property type="match status" value="1"/>
</dbReference>
<reference evidence="1 2" key="1">
    <citation type="submission" date="2020-08" db="EMBL/GenBank/DDBJ databases">
        <title>Genomic Encyclopedia of Type Strains, Phase III (KMG-III): the genomes of soil and plant-associated and newly described type strains.</title>
        <authorList>
            <person name="Whitman W."/>
        </authorList>
    </citation>
    <scope>NUCLEOTIDE SEQUENCE [LARGE SCALE GENOMIC DNA]</scope>
    <source>
        <strain evidence="1 2">CECT 7247</strain>
    </source>
</reference>
<dbReference type="Gene3D" id="1.25.10.10">
    <property type="entry name" value="Leucine-rich Repeat Variant"/>
    <property type="match status" value="1"/>
</dbReference>
<comment type="caution">
    <text evidence="1">The sequence shown here is derived from an EMBL/GenBank/DDBJ whole genome shotgun (WGS) entry which is preliminary data.</text>
</comment>
<proteinExistence type="predicted"/>
<evidence type="ECO:0000313" key="2">
    <source>
        <dbReference type="Proteomes" id="UP000574369"/>
    </source>
</evidence>
<dbReference type="Proteomes" id="UP000574369">
    <property type="component" value="Unassembled WGS sequence"/>
</dbReference>
<organism evidence="1 2">
    <name type="scientific">Roseateles terrae</name>
    <dbReference type="NCBI Taxonomy" id="431060"/>
    <lineage>
        <taxon>Bacteria</taxon>
        <taxon>Pseudomonadati</taxon>
        <taxon>Pseudomonadota</taxon>
        <taxon>Betaproteobacteria</taxon>
        <taxon>Burkholderiales</taxon>
        <taxon>Sphaerotilaceae</taxon>
        <taxon>Roseateles</taxon>
    </lineage>
</organism>
<dbReference type="SUPFAM" id="SSF48371">
    <property type="entry name" value="ARM repeat"/>
    <property type="match status" value="1"/>
</dbReference>
<name>A0ABR6GXG7_9BURK</name>
<sequence>MSALGIQPTRLTQLDLQVRSPDETTSRVNGHVLASHVDEAAAAWRRRARLLDGPHVRLRHLARFDERLFAHLAGIRIAGEDGWRAVRSAQGDGDEGAVAVLAWVAFADGDAGRMQAALPVMLADATFTRASVRAMGSLAPARLVESMRALADSSLPAHRALALAVQVFQRRDHGTMLRNALDDADAGLRAEALRATGLLGRADLVPALIDTLRHDSSGSCRQAAAESLLVLGTQEQVSQVVDAWLGDVNAGRIGRQGLVSCVRASAPEQARSRIRQWAASSRHRREALVGAAALGDPAAIPWMIQQMSDPEVARLALEGFATITGVDLELRMFKAAGAGEMQEMPCHPEDEDLPVPDVAGCQAWWRAHAHRFEAGQRYLAGLPMSSRSDCLAVLRDGTQRQRRAAALELSRLQPGLPLFQVEALAIRQRRELGP</sequence>
<gene>
    <name evidence="1" type="ORF">FHS28_004172</name>
</gene>
<dbReference type="Pfam" id="PF13646">
    <property type="entry name" value="HEAT_2"/>
    <property type="match status" value="1"/>
</dbReference>